<feature type="compositionally biased region" description="Low complexity" evidence="1">
    <location>
        <begin position="97"/>
        <end position="146"/>
    </location>
</feature>
<proteinExistence type="predicted"/>
<organism evidence="2 3">
    <name type="scientific">Galerina marginata (strain CBS 339.88)</name>
    <dbReference type="NCBI Taxonomy" id="685588"/>
    <lineage>
        <taxon>Eukaryota</taxon>
        <taxon>Fungi</taxon>
        <taxon>Dikarya</taxon>
        <taxon>Basidiomycota</taxon>
        <taxon>Agaricomycotina</taxon>
        <taxon>Agaricomycetes</taxon>
        <taxon>Agaricomycetidae</taxon>
        <taxon>Agaricales</taxon>
        <taxon>Agaricineae</taxon>
        <taxon>Strophariaceae</taxon>
        <taxon>Galerina</taxon>
    </lineage>
</organism>
<feature type="region of interest" description="Disordered" evidence="1">
    <location>
        <begin position="87"/>
        <end position="197"/>
    </location>
</feature>
<accession>A0A067TG45</accession>
<keyword evidence="3" id="KW-1185">Reference proteome</keyword>
<dbReference type="STRING" id="685588.A0A067TG45"/>
<evidence type="ECO:0000256" key="1">
    <source>
        <dbReference type="SAM" id="MobiDB-lite"/>
    </source>
</evidence>
<gene>
    <name evidence="2" type="ORF">GALMADRAFT_222057</name>
</gene>
<dbReference type="HOGENOM" id="CLU_1384265_0_0_1"/>
<reference evidence="3" key="1">
    <citation type="journal article" date="2014" name="Proc. Natl. Acad. Sci. U.S.A.">
        <title>Extensive sampling of basidiomycete genomes demonstrates inadequacy of the white-rot/brown-rot paradigm for wood decay fungi.</title>
        <authorList>
            <person name="Riley R."/>
            <person name="Salamov A.A."/>
            <person name="Brown D.W."/>
            <person name="Nagy L.G."/>
            <person name="Floudas D."/>
            <person name="Held B.W."/>
            <person name="Levasseur A."/>
            <person name="Lombard V."/>
            <person name="Morin E."/>
            <person name="Otillar R."/>
            <person name="Lindquist E.A."/>
            <person name="Sun H."/>
            <person name="LaButti K.M."/>
            <person name="Schmutz J."/>
            <person name="Jabbour D."/>
            <person name="Luo H."/>
            <person name="Baker S.E."/>
            <person name="Pisabarro A.G."/>
            <person name="Walton J.D."/>
            <person name="Blanchette R.A."/>
            <person name="Henrissat B."/>
            <person name="Martin F."/>
            <person name="Cullen D."/>
            <person name="Hibbett D.S."/>
            <person name="Grigoriev I.V."/>
        </authorList>
    </citation>
    <scope>NUCLEOTIDE SEQUENCE [LARGE SCALE GENOMIC DNA]</scope>
    <source>
        <strain evidence="3">CBS 339.88</strain>
    </source>
</reference>
<dbReference type="Proteomes" id="UP000027222">
    <property type="component" value="Unassembled WGS sequence"/>
</dbReference>
<sequence>MHSQQAHTSQAQYQQYGQQQQLHHRTSPSQEYAAMNIGAGQDLGRSKSMNMNAVPEYSPHSQSQPLSAASAGTGATQYFSPVAESYASHYQGGGGYQTQSQSQSQSQSHSHSQTVVHTQQTHTQSHQHSYSASGGDMDMDDAYGGYVADGNPFDGQGQGQGHVVSQGHGGSGSDHSRYSEHEEEEEEPRRVLKVANE</sequence>
<dbReference type="EMBL" id="KL142370">
    <property type="protein sequence ID" value="KDR82190.1"/>
    <property type="molecule type" value="Genomic_DNA"/>
</dbReference>
<dbReference type="AlphaFoldDB" id="A0A067TG45"/>
<evidence type="ECO:0000313" key="3">
    <source>
        <dbReference type="Proteomes" id="UP000027222"/>
    </source>
</evidence>
<feature type="region of interest" description="Disordered" evidence="1">
    <location>
        <begin position="1"/>
        <end position="72"/>
    </location>
</feature>
<name>A0A067TG45_GALM3</name>
<protein>
    <submittedName>
        <fullName evidence="2">Uncharacterized protein</fullName>
    </submittedName>
</protein>
<evidence type="ECO:0000313" key="2">
    <source>
        <dbReference type="EMBL" id="KDR82190.1"/>
    </source>
</evidence>
<feature type="compositionally biased region" description="Low complexity" evidence="1">
    <location>
        <begin position="1"/>
        <end position="21"/>
    </location>
</feature>